<dbReference type="GO" id="GO:0008234">
    <property type="term" value="F:cysteine-type peptidase activity"/>
    <property type="evidence" value="ECO:0007669"/>
    <property type="project" value="UniProtKB-KW"/>
</dbReference>
<name>A0A255DMX8_9MYCO</name>
<evidence type="ECO:0000256" key="3">
    <source>
        <dbReference type="ARBA" id="ARBA00022801"/>
    </source>
</evidence>
<dbReference type="Gene3D" id="3.90.1720.10">
    <property type="entry name" value="endopeptidase domain like (from Nostoc punctiforme)"/>
    <property type="match status" value="1"/>
</dbReference>
<dbReference type="NCBIfam" id="NF033741">
    <property type="entry name" value="NlpC_p60_RipA"/>
    <property type="match status" value="1"/>
</dbReference>
<dbReference type="OrthoDB" id="4771638at2"/>
<keyword evidence="6" id="KW-0732">Signal</keyword>
<feature type="compositionally biased region" description="Basic and acidic residues" evidence="5">
    <location>
        <begin position="223"/>
        <end position="235"/>
    </location>
</feature>
<feature type="signal peptide" evidence="6">
    <location>
        <begin position="1"/>
        <end position="39"/>
    </location>
</feature>
<feature type="region of interest" description="Disordered" evidence="5">
    <location>
        <begin position="223"/>
        <end position="283"/>
    </location>
</feature>
<accession>A0A255DMX8</accession>
<sequence>MRRSRRGSITRPAIRIAKPVCPLALSVAMTFTMPGLAQAEPGPGPNTIAGLIADVADANQRLQDVGAKVQAEQESVNKAIVDVQTARDAAAAAQDKVDASAQGVKDANAAIADAQKRFDVFAAATYVNGPSASLVMASTPEEIISTASAGQTLAVSSEQVMADLQRARTEQVNQESAARLAKEKADQAVADAEASQQTAVSALTDAQKTFAAQQAEIDQLAAERKTAQDKLDAAREWSAPANSPAAVPQSAAAGPATPGDRWDPAAPGSPAAPNSGKVPPYGSVSEWDTTLPMVPSAFVSGDPIQIINAVLQISSSSLDATKQMGKSFLQKLGILKPDDTGITNGAIPYVHGQEASEYVIKRAMSQMGVPYSWGGGTATGPSTGIDSGSGTVGFDCSGLIMYAFAGVGIRLPHYSGSQYNMGQKIPSAEMRRGDVIFYGPGGSQHVTLYLGQGQMLEAPYTGSSVKISPVRTSGMTPYVIRYIDY</sequence>
<keyword evidence="9" id="KW-1185">Reference proteome</keyword>
<gene>
    <name evidence="8" type="ORF">CG716_07845</name>
</gene>
<evidence type="ECO:0000259" key="7">
    <source>
        <dbReference type="PROSITE" id="PS51935"/>
    </source>
</evidence>
<dbReference type="GO" id="GO:0006508">
    <property type="term" value="P:proteolysis"/>
    <property type="evidence" value="ECO:0007669"/>
    <property type="project" value="UniProtKB-KW"/>
</dbReference>
<evidence type="ECO:0000256" key="1">
    <source>
        <dbReference type="ARBA" id="ARBA00007074"/>
    </source>
</evidence>
<feature type="compositionally biased region" description="Low complexity" evidence="5">
    <location>
        <begin position="264"/>
        <end position="276"/>
    </location>
</feature>
<evidence type="ECO:0000313" key="9">
    <source>
        <dbReference type="Proteomes" id="UP000216063"/>
    </source>
</evidence>
<keyword evidence="2" id="KW-0645">Protease</keyword>
<dbReference type="PANTHER" id="PTHR47359">
    <property type="entry name" value="PEPTIDOGLYCAN DL-ENDOPEPTIDASE CWLO"/>
    <property type="match status" value="1"/>
</dbReference>
<keyword evidence="4" id="KW-0788">Thiol protease</keyword>
<protein>
    <submittedName>
        <fullName evidence="8">Peptidase M23</fullName>
    </submittedName>
</protein>
<evidence type="ECO:0000256" key="6">
    <source>
        <dbReference type="SAM" id="SignalP"/>
    </source>
</evidence>
<proteinExistence type="inferred from homology"/>
<evidence type="ECO:0000256" key="2">
    <source>
        <dbReference type="ARBA" id="ARBA00022670"/>
    </source>
</evidence>
<dbReference type="Gene3D" id="6.10.250.3150">
    <property type="match status" value="1"/>
</dbReference>
<evidence type="ECO:0000256" key="4">
    <source>
        <dbReference type="ARBA" id="ARBA00022807"/>
    </source>
</evidence>
<dbReference type="Pfam" id="PF00877">
    <property type="entry name" value="NLPC_P60"/>
    <property type="match status" value="1"/>
</dbReference>
<dbReference type="PANTHER" id="PTHR47359:SF3">
    <property type="entry name" value="NLP_P60 DOMAIN-CONTAINING PROTEIN-RELATED"/>
    <property type="match status" value="1"/>
</dbReference>
<comment type="similarity">
    <text evidence="1">Belongs to the peptidase C40 family.</text>
</comment>
<dbReference type="SUPFAM" id="SSF54001">
    <property type="entry name" value="Cysteine proteinases"/>
    <property type="match status" value="1"/>
</dbReference>
<dbReference type="InterPro" id="IPR038765">
    <property type="entry name" value="Papain-like_cys_pep_sf"/>
</dbReference>
<organism evidence="8 9">
    <name type="scientific">Mycolicibacterium sphagni</name>
    <dbReference type="NCBI Taxonomy" id="1786"/>
    <lineage>
        <taxon>Bacteria</taxon>
        <taxon>Bacillati</taxon>
        <taxon>Actinomycetota</taxon>
        <taxon>Actinomycetes</taxon>
        <taxon>Mycobacteriales</taxon>
        <taxon>Mycobacteriaceae</taxon>
        <taxon>Mycolicibacterium</taxon>
    </lineage>
</organism>
<dbReference type="RefSeq" id="WP_094478166.1">
    <property type="nucleotide sequence ID" value="NZ_JACKSC010000413.1"/>
</dbReference>
<reference evidence="8 9" key="1">
    <citation type="submission" date="2017-07" db="EMBL/GenBank/DDBJ databases">
        <title>The new phylogeny of genus Mycobacterium.</title>
        <authorList>
            <person name="Tortoli E."/>
            <person name="Trovato A."/>
            <person name="Cirillo D.M."/>
        </authorList>
    </citation>
    <scope>NUCLEOTIDE SEQUENCE [LARGE SCALE GENOMIC DNA]</scope>
    <source>
        <strain evidence="8 9">ATCC 33027</strain>
    </source>
</reference>
<comment type="caution">
    <text evidence="8">The sequence shown here is derived from an EMBL/GenBank/DDBJ whole genome shotgun (WGS) entry which is preliminary data.</text>
</comment>
<dbReference type="PROSITE" id="PS51935">
    <property type="entry name" value="NLPC_P60"/>
    <property type="match status" value="1"/>
</dbReference>
<dbReference type="Proteomes" id="UP000216063">
    <property type="component" value="Unassembled WGS sequence"/>
</dbReference>
<feature type="chain" id="PRO_5012016108" evidence="6">
    <location>
        <begin position="40"/>
        <end position="485"/>
    </location>
</feature>
<evidence type="ECO:0000313" key="8">
    <source>
        <dbReference type="EMBL" id="OYN80758.1"/>
    </source>
</evidence>
<dbReference type="AlphaFoldDB" id="A0A255DMX8"/>
<dbReference type="InterPro" id="IPR049836">
    <property type="entry name" value="RipA"/>
</dbReference>
<feature type="domain" description="NlpC/P60" evidence="7">
    <location>
        <begin position="353"/>
        <end position="485"/>
    </location>
</feature>
<dbReference type="InterPro" id="IPR051794">
    <property type="entry name" value="PG_Endopeptidase_C40"/>
</dbReference>
<keyword evidence="3" id="KW-0378">Hydrolase</keyword>
<evidence type="ECO:0000256" key="5">
    <source>
        <dbReference type="SAM" id="MobiDB-lite"/>
    </source>
</evidence>
<dbReference type="EMBL" id="NOZR01000005">
    <property type="protein sequence ID" value="OYN80758.1"/>
    <property type="molecule type" value="Genomic_DNA"/>
</dbReference>
<feature type="compositionally biased region" description="Low complexity" evidence="5">
    <location>
        <begin position="238"/>
        <end position="256"/>
    </location>
</feature>
<dbReference type="InterPro" id="IPR000064">
    <property type="entry name" value="NLP_P60_dom"/>
</dbReference>